<dbReference type="SUPFAM" id="SSF53732">
    <property type="entry name" value="Aconitase iron-sulfur domain"/>
    <property type="match status" value="1"/>
</dbReference>
<keyword evidence="3" id="KW-0408">Iron</keyword>
<keyword evidence="4" id="KW-0411">Iron-sulfur</keyword>
<dbReference type="RefSeq" id="XP_001262254.1">
    <property type="nucleotide sequence ID" value="XM_001262253.1"/>
</dbReference>
<evidence type="ECO:0000256" key="5">
    <source>
        <dbReference type="ARBA" id="ARBA00023239"/>
    </source>
</evidence>
<dbReference type="Pfam" id="PF00330">
    <property type="entry name" value="Aconitase"/>
    <property type="match status" value="1"/>
</dbReference>
<dbReference type="PANTHER" id="PTHR43822:SF2">
    <property type="entry name" value="HOMOACONITASE, MITOCHONDRIAL"/>
    <property type="match status" value="1"/>
</dbReference>
<dbReference type="VEuPathDB" id="FungiDB:NFIA_099930"/>
<dbReference type="InterPro" id="IPR011827">
    <property type="entry name" value="LeuD_type2/HacB/DmdB"/>
</dbReference>
<gene>
    <name evidence="8" type="ORF">NFIA_099930</name>
</gene>
<dbReference type="InterPro" id="IPR000573">
    <property type="entry name" value="AconitaseA/IPMdHydase_ssu_swvl"/>
</dbReference>
<dbReference type="GO" id="GO:0051536">
    <property type="term" value="F:iron-sulfur cluster binding"/>
    <property type="evidence" value="ECO:0007669"/>
    <property type="project" value="UniProtKB-KW"/>
</dbReference>
<dbReference type="AlphaFoldDB" id="A1DBW7"/>
<dbReference type="PANTHER" id="PTHR43822">
    <property type="entry name" value="HOMOACONITASE, MITOCHONDRIAL-RELATED"/>
    <property type="match status" value="1"/>
</dbReference>
<dbReference type="InterPro" id="IPR036008">
    <property type="entry name" value="Aconitase_4Fe-4S_dom"/>
</dbReference>
<keyword evidence="5" id="KW-0456">Lyase</keyword>
<evidence type="ECO:0000259" key="7">
    <source>
        <dbReference type="Pfam" id="PF00694"/>
    </source>
</evidence>
<organism evidence="8 9">
    <name type="scientific">Neosartorya fischeri (strain ATCC 1020 / DSM 3700 / CBS 544.65 / FGSC A1164 / JCM 1740 / NRRL 181 / WB 181)</name>
    <name type="common">Aspergillus fischerianus</name>
    <dbReference type="NCBI Taxonomy" id="331117"/>
    <lineage>
        <taxon>Eukaryota</taxon>
        <taxon>Fungi</taxon>
        <taxon>Dikarya</taxon>
        <taxon>Ascomycota</taxon>
        <taxon>Pezizomycotina</taxon>
        <taxon>Eurotiomycetes</taxon>
        <taxon>Eurotiomycetidae</taxon>
        <taxon>Eurotiales</taxon>
        <taxon>Aspergillaceae</taxon>
        <taxon>Aspergillus</taxon>
        <taxon>Aspergillus subgen. Fumigati</taxon>
    </lineage>
</organism>
<dbReference type="KEGG" id="nfi:NFIA_099930"/>
<dbReference type="GO" id="GO:0046872">
    <property type="term" value="F:metal ion binding"/>
    <property type="evidence" value="ECO:0007669"/>
    <property type="project" value="UniProtKB-KW"/>
</dbReference>
<dbReference type="OMA" id="WAGMETT"/>
<proteinExistence type="inferred from homology"/>
<dbReference type="InterPro" id="IPR015931">
    <property type="entry name" value="Acnase/IPM_dHydase_lsu_aba_1/3"/>
</dbReference>
<dbReference type="STRING" id="331117.A1DBW7"/>
<evidence type="ECO:0000313" key="8">
    <source>
        <dbReference type="EMBL" id="EAW20357.1"/>
    </source>
</evidence>
<dbReference type="Pfam" id="PF00694">
    <property type="entry name" value="Aconitase_C"/>
    <property type="match status" value="1"/>
</dbReference>
<name>A1DBW7_NEOFI</name>
<dbReference type="CDD" id="cd01577">
    <property type="entry name" value="IPMI_Swivel"/>
    <property type="match status" value="1"/>
</dbReference>
<dbReference type="eggNOG" id="KOG0454">
    <property type="taxonomic scope" value="Eukaryota"/>
</dbReference>
<dbReference type="Gene3D" id="3.20.19.10">
    <property type="entry name" value="Aconitase, domain 4"/>
    <property type="match status" value="1"/>
</dbReference>
<dbReference type="OrthoDB" id="419183at2759"/>
<dbReference type="GO" id="GO:0170034">
    <property type="term" value="P:L-amino acid biosynthetic process"/>
    <property type="evidence" value="ECO:0007669"/>
    <property type="project" value="UniProtKB-ARBA"/>
</dbReference>
<feature type="domain" description="Aconitase A/isopropylmalate dehydratase small subunit swivel" evidence="7">
    <location>
        <begin position="656"/>
        <end position="715"/>
    </location>
</feature>
<dbReference type="InterPro" id="IPR001030">
    <property type="entry name" value="Acoase/IPM_deHydtase_lsu_aba"/>
</dbReference>
<evidence type="ECO:0000259" key="6">
    <source>
        <dbReference type="Pfam" id="PF00330"/>
    </source>
</evidence>
<feature type="domain" description="Aconitase/3-isopropylmalate dehydratase large subunit alpha/beta/alpha" evidence="6">
    <location>
        <begin position="207"/>
        <end position="537"/>
    </location>
</feature>
<dbReference type="GO" id="GO:0016836">
    <property type="term" value="F:hydro-lyase activity"/>
    <property type="evidence" value="ECO:0007669"/>
    <property type="project" value="InterPro"/>
</dbReference>
<dbReference type="InterPro" id="IPR050067">
    <property type="entry name" value="IPM_dehydratase_rel_enz"/>
</dbReference>
<keyword evidence="9" id="KW-1185">Reference proteome</keyword>
<dbReference type="Proteomes" id="UP000006702">
    <property type="component" value="Unassembled WGS sequence"/>
</dbReference>
<dbReference type="EMBL" id="DS027694">
    <property type="protein sequence ID" value="EAW20357.1"/>
    <property type="molecule type" value="Genomic_DNA"/>
</dbReference>
<accession>A1DBW7</accession>
<dbReference type="SUPFAM" id="SSF52016">
    <property type="entry name" value="LeuD/IlvD-like"/>
    <property type="match status" value="1"/>
</dbReference>
<evidence type="ECO:0000256" key="1">
    <source>
        <dbReference type="ARBA" id="ARBA00007185"/>
    </source>
</evidence>
<dbReference type="InterPro" id="IPR015928">
    <property type="entry name" value="Aconitase/3IPM_dehydase_swvl"/>
</dbReference>
<dbReference type="Gene3D" id="3.30.499.10">
    <property type="entry name" value="Aconitase, domain 3"/>
    <property type="match status" value="2"/>
</dbReference>
<keyword evidence="2" id="KW-0479">Metal-binding</keyword>
<evidence type="ECO:0000256" key="4">
    <source>
        <dbReference type="ARBA" id="ARBA00023014"/>
    </source>
</evidence>
<comment type="similarity">
    <text evidence="1">Belongs to the aconitase/IPM isomerase family.</text>
</comment>
<dbReference type="PRINTS" id="PR00415">
    <property type="entry name" value="ACONITASE"/>
</dbReference>
<dbReference type="GeneID" id="4588834"/>
<dbReference type="NCBIfam" id="TIGR02087">
    <property type="entry name" value="LEUD_arch"/>
    <property type="match status" value="1"/>
</dbReference>
<dbReference type="HOGENOM" id="CLU_006714_3_3_1"/>
<reference evidence="9" key="1">
    <citation type="journal article" date="2008" name="PLoS Genet.">
        <title>Genomic islands in the pathogenic filamentous fungus Aspergillus fumigatus.</title>
        <authorList>
            <person name="Fedorova N.D."/>
            <person name="Khaldi N."/>
            <person name="Joardar V.S."/>
            <person name="Maiti R."/>
            <person name="Amedeo P."/>
            <person name="Anderson M.J."/>
            <person name="Crabtree J."/>
            <person name="Silva J.C."/>
            <person name="Badger J.H."/>
            <person name="Albarraq A."/>
            <person name="Angiuoli S."/>
            <person name="Bussey H."/>
            <person name="Bowyer P."/>
            <person name="Cotty P.J."/>
            <person name="Dyer P.S."/>
            <person name="Egan A."/>
            <person name="Galens K."/>
            <person name="Fraser-Liggett C.M."/>
            <person name="Haas B.J."/>
            <person name="Inman J.M."/>
            <person name="Kent R."/>
            <person name="Lemieux S."/>
            <person name="Malavazi I."/>
            <person name="Orvis J."/>
            <person name="Roemer T."/>
            <person name="Ronning C.M."/>
            <person name="Sundaram J.P."/>
            <person name="Sutton G."/>
            <person name="Turner G."/>
            <person name="Venter J.C."/>
            <person name="White O.R."/>
            <person name="Whitty B.R."/>
            <person name="Youngman P."/>
            <person name="Wolfe K.H."/>
            <person name="Goldman G.H."/>
            <person name="Wortman J.R."/>
            <person name="Jiang B."/>
            <person name="Denning D.W."/>
            <person name="Nierman W.C."/>
        </authorList>
    </citation>
    <scope>NUCLEOTIDE SEQUENCE [LARGE SCALE GENOMIC DNA]</scope>
    <source>
        <strain evidence="9">ATCC 1020 / DSM 3700 / CBS 544.65 / FGSC A1164 / JCM 1740 / NRRL 181 / WB 181</strain>
    </source>
</reference>
<evidence type="ECO:0000256" key="3">
    <source>
        <dbReference type="ARBA" id="ARBA00023004"/>
    </source>
</evidence>
<sequence length="799" mass="87726">MLPIPHTTDVPQLCESKAKYSKAKIASAIGPLSQIRNLIEFLQKLGHVRESSALADVLRVCIQPHDLGGLGLDDASDLAAQQESEVLFLVSAWLEALNSEDRSRSMPAPVASRPPSRRGMTLSEKIFALHEVTHRGWVAPGDLILVDVDWVIASEASWAGMETTYSDLGNPGIHRNDRFWLAGDHVVDPRIRHIPKVRALIDASERAKRVFKLTEYQGMNYTILHTEFYRERAQPGMLIIGSDSHTCSSGALGCLAIGLGAADVTLPLVTGETWFKVPESINIRLVGVPKPGIGGKDVILYIMQQLKRNTVASDRIVEFSGAGVQYLSADARFAICNMTAELGGITGVFVPDQITRDFVANRRLQRHKNLITYFRPDSDAQYAAELDIDLGNVQSFFARYPRPDDVVPVSDYAGMPLDGCFIGACTTTEEDLILAALVLEQGLKKGYRSVKCGKRKMVPGSLPILRRLRELCLTDVYEAAGFEIGIPGCSYCVGMSADQATPGEVWLSSQNRNFENRMGKGSIGHLVSAATVAASSFEMKLTDPHDLLCGIDWERWMSLRGSFGLTAKMDAASRLTYVEPSGSLALSKERPESSIFSGPTQEPPFSGTLRGKVQLLGDFIDTDGLAPAEFLMDMKTNEQSGLHCLQYIYPLFRRRAQEGFNVVVAGQAFGCGSSREQAVMALLGCDVKCVIAKSFAFIFQRNMPNLGLLGITMPNESFYAAAKDGSEILIDLHAHVIHVDGLRFEFQLSQMEQELFRHGGITSAFRKFGNRLFEELTAAKNVGTSHKEENCHAPSALQW</sequence>
<evidence type="ECO:0000256" key="2">
    <source>
        <dbReference type="ARBA" id="ARBA00022723"/>
    </source>
</evidence>
<protein>
    <submittedName>
        <fullName evidence="8">Aconitase family protein</fullName>
    </submittedName>
</protein>
<dbReference type="GO" id="GO:0170038">
    <property type="term" value="P:proteinogenic amino acid biosynthetic process"/>
    <property type="evidence" value="ECO:0007669"/>
    <property type="project" value="UniProtKB-ARBA"/>
</dbReference>
<dbReference type="InterPro" id="IPR033940">
    <property type="entry name" value="IPMI_Swivel"/>
</dbReference>
<evidence type="ECO:0000313" key="9">
    <source>
        <dbReference type="Proteomes" id="UP000006702"/>
    </source>
</evidence>